<protein>
    <recommendedName>
        <fullName evidence="5">Acyl carrier protein</fullName>
    </recommendedName>
</protein>
<dbReference type="SUPFAM" id="SSF47336">
    <property type="entry name" value="ACP-like"/>
    <property type="match status" value="1"/>
</dbReference>
<sequence>MTVRSELLDCVQANLAVLADRHHGAGTHLNLGAALRFRWRAEQLPTVEPTLEQHISDAENLLGLRLADRRTVTDGPLTAAVRPGEQAYVIADAYELPWVPYFQQRHMEHSFLLTADGEVVDAYANDTQWGPATPGTWQYPDLRIAGEVLHFTPGVAPNPVASLDGGEIEEYVSAYESEPDRVAALDRLTLETWLLARSRKLHAAFREHRGLPTPTALAEHLSRWDALVEQTYLAYRRVVRGRPEPAAVVERLRAVLAADREVFALGDERWRRSVAGVVASVLDVPEQQLLGGVSFTSLPRFSSFRLVEIVEQLESELGADIDAADLLPENLHRLDDLCQVIRPPAVRTEGVLP</sequence>
<reference evidence="1 4" key="2">
    <citation type="submission" date="2018-10" db="EMBL/GenBank/DDBJ databases">
        <title>Sequencing the genomes of 1000 actinobacteria strains.</title>
        <authorList>
            <person name="Klenk H.-P."/>
        </authorList>
    </citation>
    <scope>NUCLEOTIDE SEQUENCE [LARGE SCALE GENOMIC DNA]</scope>
    <source>
        <strain evidence="1 4">DSM 45119</strain>
    </source>
</reference>
<proteinExistence type="predicted"/>
<dbReference type="STRING" id="455193.SAMN05421805_111119"/>
<dbReference type="Proteomes" id="UP000199398">
    <property type="component" value="Unassembled WGS sequence"/>
</dbReference>
<evidence type="ECO:0000313" key="3">
    <source>
        <dbReference type="Proteomes" id="UP000199398"/>
    </source>
</evidence>
<dbReference type="EMBL" id="FOUP01000011">
    <property type="protein sequence ID" value="SFO24185.1"/>
    <property type="molecule type" value="Genomic_DNA"/>
</dbReference>
<dbReference type="EMBL" id="RBXX01000002">
    <property type="protein sequence ID" value="RKT82203.1"/>
    <property type="molecule type" value="Genomic_DNA"/>
</dbReference>
<accession>A0A1I5FKC1</accession>
<name>A0A1I5FKC1_9PSEU</name>
<evidence type="ECO:0000313" key="2">
    <source>
        <dbReference type="EMBL" id="SFO24185.1"/>
    </source>
</evidence>
<evidence type="ECO:0008006" key="5">
    <source>
        <dbReference type="Google" id="ProtNLM"/>
    </source>
</evidence>
<dbReference type="Gene3D" id="1.10.1200.10">
    <property type="entry name" value="ACP-like"/>
    <property type="match status" value="1"/>
</dbReference>
<reference evidence="2 3" key="1">
    <citation type="submission" date="2016-10" db="EMBL/GenBank/DDBJ databases">
        <authorList>
            <person name="de Groot N.N."/>
        </authorList>
    </citation>
    <scope>NUCLEOTIDE SEQUENCE [LARGE SCALE GENOMIC DNA]</scope>
    <source>
        <strain evidence="2 3">CPCC 201259</strain>
    </source>
</reference>
<organism evidence="2 3">
    <name type="scientific">Saccharopolyspora antimicrobica</name>
    <dbReference type="NCBI Taxonomy" id="455193"/>
    <lineage>
        <taxon>Bacteria</taxon>
        <taxon>Bacillati</taxon>
        <taxon>Actinomycetota</taxon>
        <taxon>Actinomycetes</taxon>
        <taxon>Pseudonocardiales</taxon>
        <taxon>Pseudonocardiaceae</taxon>
        <taxon>Saccharopolyspora</taxon>
    </lineage>
</organism>
<dbReference type="Proteomes" id="UP000270697">
    <property type="component" value="Unassembled WGS sequence"/>
</dbReference>
<dbReference type="InterPro" id="IPR036736">
    <property type="entry name" value="ACP-like_sf"/>
</dbReference>
<evidence type="ECO:0000313" key="4">
    <source>
        <dbReference type="Proteomes" id="UP000270697"/>
    </source>
</evidence>
<dbReference type="OrthoDB" id="4128649at2"/>
<keyword evidence="4" id="KW-1185">Reference proteome</keyword>
<evidence type="ECO:0000313" key="1">
    <source>
        <dbReference type="EMBL" id="RKT82203.1"/>
    </source>
</evidence>
<dbReference type="AlphaFoldDB" id="A0A1I5FKC1"/>
<dbReference type="RefSeq" id="WP_093156200.1">
    <property type="nucleotide sequence ID" value="NZ_FOUP01000011.1"/>
</dbReference>
<gene>
    <name evidence="1" type="ORF">ATL45_0447</name>
    <name evidence="2" type="ORF">SAMN05421805_111119</name>
</gene>